<protein>
    <submittedName>
        <fullName evidence="1">Uncharacterized protein</fullName>
    </submittedName>
</protein>
<organism evidence="1 2">
    <name type="scientific">Coemansia furcata</name>
    <dbReference type="NCBI Taxonomy" id="417177"/>
    <lineage>
        <taxon>Eukaryota</taxon>
        <taxon>Fungi</taxon>
        <taxon>Fungi incertae sedis</taxon>
        <taxon>Zoopagomycota</taxon>
        <taxon>Kickxellomycotina</taxon>
        <taxon>Kickxellomycetes</taxon>
        <taxon>Kickxellales</taxon>
        <taxon>Kickxellaceae</taxon>
        <taxon>Coemansia</taxon>
    </lineage>
</organism>
<dbReference type="EMBL" id="JANBUP010000260">
    <property type="protein sequence ID" value="KAJ2812245.1"/>
    <property type="molecule type" value="Genomic_DNA"/>
</dbReference>
<evidence type="ECO:0000313" key="1">
    <source>
        <dbReference type="EMBL" id="KAJ2812245.1"/>
    </source>
</evidence>
<gene>
    <name evidence="1" type="ORF">H4S07_001528</name>
</gene>
<evidence type="ECO:0000313" key="2">
    <source>
        <dbReference type="Proteomes" id="UP001140096"/>
    </source>
</evidence>
<keyword evidence="2" id="KW-1185">Reference proteome</keyword>
<sequence>MALWVEVTAQPSESNAHLADDKLDPAEQANIFSRLIFSWATPAIDAGYSRKYLDIEHLYDMPQELTGDRTNFKFLAAWTHSQTRGSSSLLRIMWDGIWRDIVWSGVYLIVSVGSQLLQPLLLRKIITFFQEYGTVAGVGLDDGLVLAAAMGALGLVRAIAFQAHWLRLMTPFLWVVKVLSALVFRKVLRLSNESRSKHTVGEVVSYLSVDADRIALSVNYIHCLWCYPLQIAVVMYMLYQTLGWSSFAGVAMLAINACASTCLAGFIQVHVRDFFNWRDQRMRILTEAMNNMKGIKLYSWQSAFIDKICRIRDTQELCSLRKVGMWKAIMNTSSSLTTVLIGLVTFAAYEIFDGISRGPLTSKLIFVSLSYFLLIQEPISQSPSVVTLFINTAKSYARVCSLASSSELDPSAVHTEGYDRDSPIATSNDVLVRVTNGEFKWLSAEAPTLKDIDIECKRNQLVAVIGRVGAGKSSLVSAILGDMIKSAGSVTVRGSLAYVPQQAWIMNATLRDNILFGHQFDPELYDRVLDACALRPDLEMLPAGDMTEIGEKGINLSGGQKARVSLARAVYAQADIYVLDDPLAAVDAHVGKHIFTHVLGPQGMLQTRARILVTNTVQYIGNVDR</sequence>
<proteinExistence type="predicted"/>
<reference evidence="1" key="1">
    <citation type="submission" date="2022-07" db="EMBL/GenBank/DDBJ databases">
        <title>Phylogenomic reconstructions and comparative analyses of Kickxellomycotina fungi.</title>
        <authorList>
            <person name="Reynolds N.K."/>
            <person name="Stajich J.E."/>
            <person name="Barry K."/>
            <person name="Grigoriev I.V."/>
            <person name="Crous P."/>
            <person name="Smith M.E."/>
        </authorList>
    </citation>
    <scope>NUCLEOTIDE SEQUENCE</scope>
    <source>
        <strain evidence="1">CBS 102833</strain>
    </source>
</reference>
<name>A0ACC1LN41_9FUNG</name>
<dbReference type="Proteomes" id="UP001140096">
    <property type="component" value="Unassembled WGS sequence"/>
</dbReference>
<comment type="caution">
    <text evidence="1">The sequence shown here is derived from an EMBL/GenBank/DDBJ whole genome shotgun (WGS) entry which is preliminary data.</text>
</comment>
<accession>A0ACC1LN41</accession>
<feature type="non-terminal residue" evidence="1">
    <location>
        <position position="625"/>
    </location>
</feature>